<dbReference type="InterPro" id="IPR005939">
    <property type="entry name" value="BLH_phosphatase-like"/>
</dbReference>
<dbReference type="InterPro" id="IPR029021">
    <property type="entry name" value="Prot-tyrosine_phosphatase-like"/>
</dbReference>
<dbReference type="SUPFAM" id="SSF52799">
    <property type="entry name" value="(Phosphotyrosine protein) phosphatases II"/>
    <property type="match status" value="1"/>
</dbReference>
<name>A0ABW0QTL3_9GAMM</name>
<dbReference type="CDD" id="cd14503">
    <property type="entry name" value="PTP-bact"/>
    <property type="match status" value="1"/>
</dbReference>
<evidence type="ECO:0000259" key="1">
    <source>
        <dbReference type="Pfam" id="PF04273"/>
    </source>
</evidence>
<dbReference type="EMBL" id="JBHSNF010000006">
    <property type="protein sequence ID" value="MFC5527798.1"/>
    <property type="molecule type" value="Genomic_DNA"/>
</dbReference>
<evidence type="ECO:0000313" key="3">
    <source>
        <dbReference type="Proteomes" id="UP001596114"/>
    </source>
</evidence>
<dbReference type="NCBIfam" id="TIGR01244">
    <property type="entry name" value="TIGR01244 family sulfur transferase"/>
    <property type="match status" value="1"/>
</dbReference>
<dbReference type="RefSeq" id="WP_377322749.1">
    <property type="nucleotide sequence ID" value="NZ_JBHSNF010000006.1"/>
</dbReference>
<dbReference type="Pfam" id="PF04273">
    <property type="entry name" value="BLH_phosphatase"/>
    <property type="match status" value="1"/>
</dbReference>
<dbReference type="GO" id="GO:0016740">
    <property type="term" value="F:transferase activity"/>
    <property type="evidence" value="ECO:0007669"/>
    <property type="project" value="UniProtKB-KW"/>
</dbReference>
<protein>
    <submittedName>
        <fullName evidence="2">TIGR01244 family sulfur transferase</fullName>
    </submittedName>
</protein>
<sequence>MQLRPLSRDLSVSPQIGVADIAALAAQGFRSVINNRPDGEEPGQPTSAMLAAAASQAGLDYRHIPVVPGQLQEAQVSAFAAALADLPGPVLAFCRTGTRSSTLWALQAKGPADAILETARTAGYDLSALRPRLGDAAHVQ</sequence>
<evidence type="ECO:0000313" key="2">
    <source>
        <dbReference type="EMBL" id="MFC5527798.1"/>
    </source>
</evidence>
<gene>
    <name evidence="2" type="ORF">ACFPPA_18785</name>
</gene>
<keyword evidence="2" id="KW-0808">Transferase</keyword>
<dbReference type="Gene3D" id="3.90.190.10">
    <property type="entry name" value="Protein tyrosine phosphatase superfamily"/>
    <property type="match status" value="1"/>
</dbReference>
<dbReference type="Proteomes" id="UP001596114">
    <property type="component" value="Unassembled WGS sequence"/>
</dbReference>
<reference evidence="3" key="1">
    <citation type="journal article" date="2019" name="Int. J. Syst. Evol. Microbiol.">
        <title>The Global Catalogue of Microorganisms (GCM) 10K type strain sequencing project: providing services to taxonomists for standard genome sequencing and annotation.</title>
        <authorList>
            <consortium name="The Broad Institute Genomics Platform"/>
            <consortium name="The Broad Institute Genome Sequencing Center for Infectious Disease"/>
            <person name="Wu L."/>
            <person name="Ma J."/>
        </authorList>
    </citation>
    <scope>NUCLEOTIDE SEQUENCE [LARGE SCALE GENOMIC DNA]</scope>
    <source>
        <strain evidence="3">CGMCC 1.16619</strain>
    </source>
</reference>
<organism evidence="2 3">
    <name type="scientific">Rhodanobacter ginsengisoli</name>
    <dbReference type="NCBI Taxonomy" id="418646"/>
    <lineage>
        <taxon>Bacteria</taxon>
        <taxon>Pseudomonadati</taxon>
        <taxon>Pseudomonadota</taxon>
        <taxon>Gammaproteobacteria</taxon>
        <taxon>Lysobacterales</taxon>
        <taxon>Rhodanobacteraceae</taxon>
        <taxon>Rhodanobacter</taxon>
    </lineage>
</organism>
<feature type="domain" description="Beta-lactamase hydrolase-like protein phosphatase-like" evidence="1">
    <location>
        <begin position="3"/>
        <end position="107"/>
    </location>
</feature>
<comment type="caution">
    <text evidence="2">The sequence shown here is derived from an EMBL/GenBank/DDBJ whole genome shotgun (WGS) entry which is preliminary data.</text>
</comment>
<accession>A0ABW0QTL3</accession>
<proteinExistence type="predicted"/>
<keyword evidence="3" id="KW-1185">Reference proteome</keyword>